<feature type="signal peptide" evidence="2">
    <location>
        <begin position="1"/>
        <end position="18"/>
    </location>
</feature>
<proteinExistence type="predicted"/>
<dbReference type="InterPro" id="IPR002509">
    <property type="entry name" value="NODB_dom"/>
</dbReference>
<evidence type="ECO:0000313" key="4">
    <source>
        <dbReference type="EMBL" id="GAA0489233.1"/>
    </source>
</evidence>
<dbReference type="Pfam" id="PF01522">
    <property type="entry name" value="Polysacc_deac_1"/>
    <property type="match status" value="1"/>
</dbReference>
<gene>
    <name evidence="4" type="ORF">GCM10008936_16660</name>
</gene>
<evidence type="ECO:0000256" key="2">
    <source>
        <dbReference type="SAM" id="SignalP"/>
    </source>
</evidence>
<dbReference type="PROSITE" id="PS51257">
    <property type="entry name" value="PROKAR_LIPOPROTEIN"/>
    <property type="match status" value="1"/>
</dbReference>
<evidence type="ECO:0000259" key="3">
    <source>
        <dbReference type="PROSITE" id="PS51677"/>
    </source>
</evidence>
<dbReference type="Proteomes" id="UP001410648">
    <property type="component" value="Unassembled WGS sequence"/>
</dbReference>
<dbReference type="InterPro" id="IPR050248">
    <property type="entry name" value="Polysacc_deacetylase_ArnD"/>
</dbReference>
<feature type="chain" id="PRO_5045279230" description="NodB homology domain-containing protein" evidence="2">
    <location>
        <begin position="19"/>
        <end position="297"/>
    </location>
</feature>
<feature type="domain" description="NodB homology" evidence="3">
    <location>
        <begin position="98"/>
        <end position="278"/>
    </location>
</feature>
<feature type="compositionally biased region" description="Acidic residues" evidence="1">
    <location>
        <begin position="22"/>
        <end position="51"/>
    </location>
</feature>
<dbReference type="InterPro" id="IPR011330">
    <property type="entry name" value="Glyco_hydro/deAcase_b/a-brl"/>
</dbReference>
<accession>A0ABP3L1M5</accession>
<dbReference type="RefSeq" id="WP_346025053.1">
    <property type="nucleotide sequence ID" value="NZ_BAAADA010000147.1"/>
</dbReference>
<dbReference type="CDD" id="cd10917">
    <property type="entry name" value="CE4_NodB_like_6s_7s"/>
    <property type="match status" value="1"/>
</dbReference>
<evidence type="ECO:0000313" key="5">
    <source>
        <dbReference type="Proteomes" id="UP001410648"/>
    </source>
</evidence>
<sequence>MKRTLATLFLASSLILTACDTSDAEYDSDEQSEPVEDSSEETSEGQADMNDDDHSNEDSDDEEDVSIDEPEESSYLYEVNENDIATIQVIEGEEANERVALLTYDDAPDNYAVDIAEALVEHDAPAIFFVNGMFIESEEGQEMLREIHEMGFAIGNHTHTHQSLPSLSEEEQTEEIMKTSDLIEKIIGERPRFFRAPFGQNTDHVKELVREDGMVLMNWTYGYDWESGYMEAEPLADIMVNTELLRPGANLLMHDRRWTLEATPQIIEGLRENDYELVDPDLIRSATPEQSESEETD</sequence>
<dbReference type="EMBL" id="BAAADA010000147">
    <property type="protein sequence ID" value="GAA0489233.1"/>
    <property type="molecule type" value="Genomic_DNA"/>
</dbReference>
<protein>
    <recommendedName>
        <fullName evidence="3">NodB homology domain-containing protein</fullName>
    </recommendedName>
</protein>
<dbReference type="PROSITE" id="PS51677">
    <property type="entry name" value="NODB"/>
    <property type="match status" value="1"/>
</dbReference>
<dbReference type="Gene3D" id="3.20.20.370">
    <property type="entry name" value="Glycoside hydrolase/deacetylase"/>
    <property type="match status" value="1"/>
</dbReference>
<feature type="region of interest" description="Disordered" evidence="1">
    <location>
        <begin position="22"/>
        <end position="79"/>
    </location>
</feature>
<dbReference type="PANTHER" id="PTHR10587">
    <property type="entry name" value="GLYCOSYL TRANSFERASE-RELATED"/>
    <property type="match status" value="1"/>
</dbReference>
<reference evidence="5" key="1">
    <citation type="journal article" date="2019" name="Int. J. Syst. Evol. Microbiol.">
        <title>The Global Catalogue of Microorganisms (GCM) 10K type strain sequencing project: providing services to taxonomists for standard genome sequencing and annotation.</title>
        <authorList>
            <consortium name="The Broad Institute Genomics Platform"/>
            <consortium name="The Broad Institute Genome Sequencing Center for Infectious Disease"/>
            <person name="Wu L."/>
            <person name="Ma J."/>
        </authorList>
    </citation>
    <scope>NUCLEOTIDE SEQUENCE [LARGE SCALE GENOMIC DNA]</scope>
    <source>
        <strain evidence="5">JCM 14232</strain>
    </source>
</reference>
<dbReference type="SUPFAM" id="SSF88713">
    <property type="entry name" value="Glycoside hydrolase/deacetylase"/>
    <property type="match status" value="1"/>
</dbReference>
<organism evidence="4 5">
    <name type="scientific">Alkalibacterium indicireducens</name>
    <dbReference type="NCBI Taxonomy" id="398758"/>
    <lineage>
        <taxon>Bacteria</taxon>
        <taxon>Bacillati</taxon>
        <taxon>Bacillota</taxon>
        <taxon>Bacilli</taxon>
        <taxon>Lactobacillales</taxon>
        <taxon>Carnobacteriaceae</taxon>
        <taxon>Alkalibacterium</taxon>
    </lineage>
</organism>
<evidence type="ECO:0000256" key="1">
    <source>
        <dbReference type="SAM" id="MobiDB-lite"/>
    </source>
</evidence>
<feature type="compositionally biased region" description="Acidic residues" evidence="1">
    <location>
        <begin position="58"/>
        <end position="72"/>
    </location>
</feature>
<comment type="caution">
    <text evidence="4">The sequence shown here is derived from an EMBL/GenBank/DDBJ whole genome shotgun (WGS) entry which is preliminary data.</text>
</comment>
<keyword evidence="2" id="KW-0732">Signal</keyword>
<keyword evidence="5" id="KW-1185">Reference proteome</keyword>
<name>A0ABP3L1M5_9LACT</name>